<organism evidence="2 3">
    <name type="scientific">Eumeta variegata</name>
    <name type="common">Bagworm moth</name>
    <name type="synonym">Eumeta japonica</name>
    <dbReference type="NCBI Taxonomy" id="151549"/>
    <lineage>
        <taxon>Eukaryota</taxon>
        <taxon>Metazoa</taxon>
        <taxon>Ecdysozoa</taxon>
        <taxon>Arthropoda</taxon>
        <taxon>Hexapoda</taxon>
        <taxon>Insecta</taxon>
        <taxon>Pterygota</taxon>
        <taxon>Neoptera</taxon>
        <taxon>Endopterygota</taxon>
        <taxon>Lepidoptera</taxon>
        <taxon>Glossata</taxon>
        <taxon>Ditrysia</taxon>
        <taxon>Tineoidea</taxon>
        <taxon>Psychidae</taxon>
        <taxon>Oiketicinae</taxon>
        <taxon>Eumeta</taxon>
    </lineage>
</organism>
<name>A0A4C1W089_EUMVA</name>
<comment type="caution">
    <text evidence="2">The sequence shown here is derived from an EMBL/GenBank/DDBJ whole genome shotgun (WGS) entry which is preliminary data.</text>
</comment>
<dbReference type="Proteomes" id="UP000299102">
    <property type="component" value="Unassembled WGS sequence"/>
</dbReference>
<protein>
    <submittedName>
        <fullName evidence="2">Uncharacterized protein</fullName>
    </submittedName>
</protein>
<evidence type="ECO:0000313" key="2">
    <source>
        <dbReference type="EMBL" id="GBP43972.1"/>
    </source>
</evidence>
<evidence type="ECO:0000313" key="3">
    <source>
        <dbReference type="Proteomes" id="UP000299102"/>
    </source>
</evidence>
<dbReference type="EMBL" id="BGZK01000445">
    <property type="protein sequence ID" value="GBP43972.1"/>
    <property type="molecule type" value="Genomic_DNA"/>
</dbReference>
<accession>A0A4C1W089</accession>
<evidence type="ECO:0000256" key="1">
    <source>
        <dbReference type="SAM" id="MobiDB-lite"/>
    </source>
</evidence>
<reference evidence="2 3" key="1">
    <citation type="journal article" date="2019" name="Commun. Biol.">
        <title>The bagworm genome reveals a unique fibroin gene that provides high tensile strength.</title>
        <authorList>
            <person name="Kono N."/>
            <person name="Nakamura H."/>
            <person name="Ohtoshi R."/>
            <person name="Tomita M."/>
            <person name="Numata K."/>
            <person name="Arakawa K."/>
        </authorList>
    </citation>
    <scope>NUCLEOTIDE SEQUENCE [LARGE SCALE GENOMIC DNA]</scope>
</reference>
<proteinExistence type="predicted"/>
<dbReference type="AlphaFoldDB" id="A0A4C1W089"/>
<sequence length="169" mass="18716">MRADLCAPAQSVRRAGARDLNYETLYTVELLIQPKARTQRGAAGRPDLRDAHILALHYVVLSSALPVKLNSFPRRGEKTGFYELVHFAYSMNCDDLSPSKRIVVMRVCVKFYLRDCRTMSPFFSYGSGGSALSCSRRPSARAGVVNGRRRRDDTGGCACSPRHEASALT</sequence>
<keyword evidence="3" id="KW-1185">Reference proteome</keyword>
<gene>
    <name evidence="2" type="ORF">EVAR_27140_1</name>
</gene>
<feature type="region of interest" description="Disordered" evidence="1">
    <location>
        <begin position="143"/>
        <end position="169"/>
    </location>
</feature>